<dbReference type="EMBL" id="PRKZ01000006">
    <property type="protein sequence ID" value="RAW49151.1"/>
    <property type="molecule type" value="Genomic_DNA"/>
</dbReference>
<feature type="domain" description="Polymerase/histidinol phosphatase N-terminal" evidence="1">
    <location>
        <begin position="14"/>
        <end position="75"/>
    </location>
</feature>
<evidence type="ECO:0000313" key="3">
    <source>
        <dbReference type="Proteomes" id="UP000251634"/>
    </source>
</evidence>
<dbReference type="AlphaFoldDB" id="A0A329THC4"/>
<dbReference type="GO" id="GO:0004534">
    <property type="term" value="F:5'-3' RNA exonuclease activity"/>
    <property type="evidence" value="ECO:0007669"/>
    <property type="project" value="TreeGrafter"/>
</dbReference>
<dbReference type="InterPro" id="IPR004013">
    <property type="entry name" value="PHP_dom"/>
</dbReference>
<comment type="caution">
    <text evidence="2">The sequence shown here is derived from an EMBL/GenBank/DDBJ whole genome shotgun (WGS) entry which is preliminary data.</text>
</comment>
<dbReference type="Gene3D" id="3.20.20.140">
    <property type="entry name" value="Metal-dependent hydrolases"/>
    <property type="match status" value="1"/>
</dbReference>
<organism evidence="2 3">
    <name type="scientific">Faecalibacterium prausnitzii</name>
    <dbReference type="NCBI Taxonomy" id="853"/>
    <lineage>
        <taxon>Bacteria</taxon>
        <taxon>Bacillati</taxon>
        <taxon>Bacillota</taxon>
        <taxon>Clostridia</taxon>
        <taxon>Eubacteriales</taxon>
        <taxon>Oscillospiraceae</taxon>
        <taxon>Faecalibacterium</taxon>
    </lineage>
</organism>
<gene>
    <name evidence="2" type="ORF">C4N25_09260</name>
</gene>
<evidence type="ECO:0000313" key="2">
    <source>
        <dbReference type="EMBL" id="RAW49151.1"/>
    </source>
</evidence>
<dbReference type="InterPro" id="IPR052018">
    <property type="entry name" value="PHP_domain"/>
</dbReference>
<dbReference type="PANTHER" id="PTHR42924">
    <property type="entry name" value="EXONUCLEASE"/>
    <property type="match status" value="1"/>
</dbReference>
<sequence length="339" mass="38346">MFSYIAPGAKQYRANLHSHTNLSDGTLTPEQMVQAYQEKGYSILAITDHEAPYDHTALSTDDFLMLTGYEAYIRPSPTCEFDLFKPEIHLNLLAKDPHNTAIIGWDPNFCKYMPLEVAEHQREHKGDLGPRKYSREYIQRFIDTARASGYLVTYNHPCWSMEAEEDTLSYDGCFSLEVFNTGSEKISGYECNMALYDKFLRKGKFLYVHGADDNHNKAPFGDLMCDSFGSWTQILAEELTYPAVIRALEEGRFYATTGPEITELTFDGSHVRIGCSPAQRIVVHGSPKMGKSFYNPDGSPITHAELDLPPIGEYVYFSVYTADGKAAHTRAFRRAEFAE</sequence>
<dbReference type="Pfam" id="PF02811">
    <property type="entry name" value="PHP"/>
    <property type="match status" value="1"/>
</dbReference>
<dbReference type="SMART" id="SM00481">
    <property type="entry name" value="POLIIIAc"/>
    <property type="match status" value="1"/>
</dbReference>
<proteinExistence type="predicted"/>
<dbReference type="RefSeq" id="WP_112115827.1">
    <property type="nucleotide sequence ID" value="NZ_PRKZ01000006.1"/>
</dbReference>
<evidence type="ECO:0000259" key="1">
    <source>
        <dbReference type="SMART" id="SM00481"/>
    </source>
</evidence>
<dbReference type="Proteomes" id="UP000251634">
    <property type="component" value="Unassembled WGS sequence"/>
</dbReference>
<reference evidence="2 3" key="1">
    <citation type="submission" date="2018-02" db="EMBL/GenBank/DDBJ databases">
        <title>Complete genome sequencing of Faecalibacterium prausnitzii strains isolated from the human gut.</title>
        <authorList>
            <person name="Fitzgerald B.C."/>
            <person name="Shkoporov A.N."/>
            <person name="Ross P.R."/>
            <person name="Hill C."/>
        </authorList>
    </citation>
    <scope>NUCLEOTIDE SEQUENCE [LARGE SCALE GENOMIC DNA]</scope>
    <source>
        <strain evidence="2 3">APC942/8-14-2</strain>
    </source>
</reference>
<protein>
    <recommendedName>
        <fullName evidence="1">Polymerase/histidinol phosphatase N-terminal domain-containing protein</fullName>
    </recommendedName>
</protein>
<accession>A0A329THC4</accession>
<dbReference type="SUPFAM" id="SSF89550">
    <property type="entry name" value="PHP domain-like"/>
    <property type="match status" value="1"/>
</dbReference>
<dbReference type="PANTHER" id="PTHR42924:SF3">
    <property type="entry name" value="POLYMERASE_HISTIDINOL PHOSPHATASE N-TERMINAL DOMAIN-CONTAINING PROTEIN"/>
    <property type="match status" value="1"/>
</dbReference>
<dbReference type="InterPro" id="IPR003141">
    <property type="entry name" value="Pol/His_phosphatase_N"/>
</dbReference>
<dbReference type="GO" id="GO:0035312">
    <property type="term" value="F:5'-3' DNA exonuclease activity"/>
    <property type="evidence" value="ECO:0007669"/>
    <property type="project" value="TreeGrafter"/>
</dbReference>
<name>A0A329THC4_9FIRM</name>
<dbReference type="InterPro" id="IPR016195">
    <property type="entry name" value="Pol/histidinol_Pase-like"/>
</dbReference>